<proteinExistence type="predicted"/>
<dbReference type="EMBL" id="MIGZ01000002">
    <property type="protein sequence ID" value="ODQ96524.1"/>
    <property type="molecule type" value="Genomic_DNA"/>
</dbReference>
<organism evidence="1 2">
    <name type="scientific">Mycolicibacterium holsaticum</name>
    <dbReference type="NCBI Taxonomy" id="152142"/>
    <lineage>
        <taxon>Bacteria</taxon>
        <taxon>Bacillati</taxon>
        <taxon>Actinomycetota</taxon>
        <taxon>Actinomycetes</taxon>
        <taxon>Mycobacteriales</taxon>
        <taxon>Mycobacteriaceae</taxon>
        <taxon>Mycolicibacterium</taxon>
    </lineage>
</organism>
<evidence type="ECO:0000313" key="2">
    <source>
        <dbReference type="Proteomes" id="UP000094243"/>
    </source>
</evidence>
<protein>
    <recommendedName>
        <fullName evidence="3">Glyoxalase</fullName>
    </recommendedName>
</protein>
<dbReference type="Gene3D" id="3.10.180.10">
    <property type="entry name" value="2,3-Dihydroxybiphenyl 1,2-Dioxygenase, domain 1"/>
    <property type="match status" value="2"/>
</dbReference>
<dbReference type="Pfam" id="PF13669">
    <property type="entry name" value="Glyoxalase_4"/>
    <property type="match status" value="1"/>
</dbReference>
<name>A0A1E3S377_9MYCO</name>
<comment type="caution">
    <text evidence="1">The sequence shown here is derived from an EMBL/GenBank/DDBJ whole genome shotgun (WGS) entry which is preliminary data.</text>
</comment>
<dbReference type="InterPro" id="IPR029068">
    <property type="entry name" value="Glyas_Bleomycin-R_OHBP_Dase"/>
</dbReference>
<dbReference type="AlphaFoldDB" id="A0A1E3S377"/>
<keyword evidence="2" id="KW-1185">Reference proteome</keyword>
<gene>
    <name evidence="1" type="ORF">BHQ17_00515</name>
</gene>
<evidence type="ECO:0008006" key="3">
    <source>
        <dbReference type="Google" id="ProtNLM"/>
    </source>
</evidence>
<reference evidence="2" key="1">
    <citation type="submission" date="2016-09" db="EMBL/GenBank/DDBJ databases">
        <authorList>
            <person name="Greninger A.L."/>
            <person name="Jerome K.R."/>
            <person name="Mcnair B."/>
            <person name="Wallis C."/>
            <person name="Fang F."/>
        </authorList>
    </citation>
    <scope>NUCLEOTIDE SEQUENCE [LARGE SCALE GENOMIC DNA]</scope>
    <source>
        <strain evidence="2">M7</strain>
    </source>
</reference>
<accession>A0A1E3S377</accession>
<dbReference type="Proteomes" id="UP000094243">
    <property type="component" value="Unassembled WGS sequence"/>
</dbReference>
<dbReference type="SUPFAM" id="SSF54593">
    <property type="entry name" value="Glyoxalase/Bleomycin resistance protein/Dihydroxybiphenyl dioxygenase"/>
    <property type="match status" value="1"/>
</dbReference>
<evidence type="ECO:0000313" key="1">
    <source>
        <dbReference type="EMBL" id="ODQ96524.1"/>
    </source>
</evidence>
<sequence length="360" mass="39219">MKVGVVVRDLDAALESYAKVFGIDSWVVNDYTDDRLSNMVAHGRRSAGTFRSAVGVTRPPGEGCTPLGAPFRPVTFELVQPVSGESVFNEFLRTRAGEGICFLTVRAALPEDTETDAVDQHFADLRIDNSFEFTVDGRTKRRFWDTQRHLGGFFLEVLTEDLAIDGQHVRPAVASSADGPTAVPVQGVSHFGVVVPDVVAVLPNYSRIFGIDQWAMQSWETEPGRLDAPHYRGEAVNHAYFTGTGIGEDFGFEVIQPTSGPSHYGQEFMADRGPGIHHILTYMTDSEQDWATVGQSFEKAGAEVCMGSEMGHGAGVFAYHDTFAQLHGFLVETVLVRPELAAGAPPPFDYVVNFAETVGV</sequence>